<dbReference type="PANTHER" id="PTHR31009">
    <property type="entry name" value="S-ADENOSYL-L-METHIONINE:CARBOXYL METHYLTRANSFERASE FAMILY PROTEIN"/>
    <property type="match status" value="1"/>
</dbReference>
<evidence type="ECO:0000256" key="2">
    <source>
        <dbReference type="ARBA" id="ARBA00022679"/>
    </source>
</evidence>
<dbReference type="SUPFAM" id="SSF53335">
    <property type="entry name" value="S-adenosyl-L-methionine-dependent methyltransferases"/>
    <property type="match status" value="1"/>
</dbReference>
<proteinExistence type="predicted"/>
<dbReference type="Proteomes" id="UP000594263">
    <property type="component" value="Unplaced"/>
</dbReference>
<evidence type="ECO:0000256" key="4">
    <source>
        <dbReference type="ARBA" id="ARBA00022842"/>
    </source>
</evidence>
<dbReference type="GO" id="GO:0008168">
    <property type="term" value="F:methyltransferase activity"/>
    <property type="evidence" value="ECO:0007669"/>
    <property type="project" value="UniProtKB-KW"/>
</dbReference>
<dbReference type="Gramene" id="Kaladp0062s0007.1.v1.1">
    <property type="protein sequence ID" value="Kaladp0062s0007.1.v1.1"/>
    <property type="gene ID" value="Kaladp0062s0007.v1.1"/>
</dbReference>
<dbReference type="Gene3D" id="3.40.50.150">
    <property type="entry name" value="Vaccinia Virus protein VP39"/>
    <property type="match status" value="1"/>
</dbReference>
<dbReference type="InterPro" id="IPR005299">
    <property type="entry name" value="MeTrfase_7"/>
</dbReference>
<evidence type="ECO:0000256" key="1">
    <source>
        <dbReference type="ARBA" id="ARBA00022603"/>
    </source>
</evidence>
<evidence type="ECO:0000256" key="3">
    <source>
        <dbReference type="ARBA" id="ARBA00022723"/>
    </source>
</evidence>
<accession>A0A7N1A1Q5</accession>
<keyword evidence="2" id="KW-0808">Transferase</keyword>
<dbReference type="GO" id="GO:0032259">
    <property type="term" value="P:methylation"/>
    <property type="evidence" value="ECO:0007669"/>
    <property type="project" value="UniProtKB-KW"/>
</dbReference>
<dbReference type="Pfam" id="PF03492">
    <property type="entry name" value="Methyltransf_7"/>
    <property type="match status" value="1"/>
</dbReference>
<keyword evidence="1" id="KW-0489">Methyltransferase</keyword>
<evidence type="ECO:0000313" key="6">
    <source>
        <dbReference type="Proteomes" id="UP000594263"/>
    </source>
</evidence>
<dbReference type="GO" id="GO:0046872">
    <property type="term" value="F:metal ion binding"/>
    <property type="evidence" value="ECO:0007669"/>
    <property type="project" value="UniProtKB-KW"/>
</dbReference>
<keyword evidence="4" id="KW-0460">Magnesium</keyword>
<keyword evidence="6" id="KW-1185">Reference proteome</keyword>
<evidence type="ECO:0000313" key="5">
    <source>
        <dbReference type="EnsemblPlants" id="Kaladp0062s0007.1.v1.1"/>
    </source>
</evidence>
<dbReference type="Gene3D" id="1.10.1200.270">
    <property type="entry name" value="Methyltransferase, alpha-helical capping domain"/>
    <property type="match status" value="1"/>
</dbReference>
<sequence>MVCLVSPLINFPRKNHERCHRVLLLASSDLSGHRLHQVSTRIYSSGNLSCDADEQTRVVGMAMNGGDGPHSYAENSAYQRGYFEAAKEVLKDEIVAKLDVNPTSTWFRIADLGCSTGPNTYLAVETIVEAVEQRFKSEPGLDSPPTPEIEVLFNDTPLNDFNTLLRCLPPERRYYATAAPGSFYGRLFPKASIQMAYSSCSICWLSGIPKEVADETSPAWNRGSIHYDNVARKRVFEAYVAQFAKDMEVFLRTRAEEVVSGGLMALLVAAVPDIMPDSVTTVATEIEVLGSCLVDMAKQGMISEEQVDTFNLPLYYTRPEELKELIIRNGSFSIERMEILNNKKEHVTMPMSVERRAMFVRAFTEGLLGQHFGSSIVDELFDRYAKKIAISSFYLKPDNHKTLMLFVLLKRMK</sequence>
<dbReference type="OMA" id="PRTHKSI"/>
<dbReference type="EnsemblPlants" id="Kaladp0062s0007.1.v1.1">
    <property type="protein sequence ID" value="Kaladp0062s0007.1.v1.1"/>
    <property type="gene ID" value="Kaladp0062s0007.v1.1"/>
</dbReference>
<dbReference type="AlphaFoldDB" id="A0A7N1A1Q5"/>
<reference evidence="5" key="1">
    <citation type="submission" date="2021-01" db="UniProtKB">
        <authorList>
            <consortium name="EnsemblPlants"/>
        </authorList>
    </citation>
    <scope>IDENTIFICATION</scope>
</reference>
<protein>
    <submittedName>
        <fullName evidence="5">Uncharacterized protein</fullName>
    </submittedName>
</protein>
<dbReference type="InterPro" id="IPR042086">
    <property type="entry name" value="MeTrfase_capping"/>
</dbReference>
<keyword evidence="3" id="KW-0479">Metal-binding</keyword>
<name>A0A7N1A1Q5_KALFE</name>
<organism evidence="5 6">
    <name type="scientific">Kalanchoe fedtschenkoi</name>
    <name type="common">Lavender scallops</name>
    <name type="synonym">South American air plant</name>
    <dbReference type="NCBI Taxonomy" id="63787"/>
    <lineage>
        <taxon>Eukaryota</taxon>
        <taxon>Viridiplantae</taxon>
        <taxon>Streptophyta</taxon>
        <taxon>Embryophyta</taxon>
        <taxon>Tracheophyta</taxon>
        <taxon>Spermatophyta</taxon>
        <taxon>Magnoliopsida</taxon>
        <taxon>eudicotyledons</taxon>
        <taxon>Gunneridae</taxon>
        <taxon>Pentapetalae</taxon>
        <taxon>Saxifragales</taxon>
        <taxon>Crassulaceae</taxon>
        <taxon>Kalanchoe</taxon>
    </lineage>
</organism>
<dbReference type="InterPro" id="IPR029063">
    <property type="entry name" value="SAM-dependent_MTases_sf"/>
</dbReference>